<dbReference type="SUPFAM" id="SSF52518">
    <property type="entry name" value="Thiamin diphosphate-binding fold (THDP-binding)"/>
    <property type="match status" value="1"/>
</dbReference>
<dbReference type="GO" id="GO:0004802">
    <property type="term" value="F:transketolase activity"/>
    <property type="evidence" value="ECO:0007669"/>
    <property type="project" value="UniProtKB-EC"/>
</dbReference>
<dbReference type="Pfam" id="PF00456">
    <property type="entry name" value="Transketolase_N"/>
    <property type="match status" value="1"/>
</dbReference>
<evidence type="ECO:0000256" key="3">
    <source>
        <dbReference type="ARBA" id="ARBA00023052"/>
    </source>
</evidence>
<evidence type="ECO:0000256" key="1">
    <source>
        <dbReference type="ARBA" id="ARBA00001964"/>
    </source>
</evidence>
<organism evidence="5">
    <name type="scientific">bioreactor metagenome</name>
    <dbReference type="NCBI Taxonomy" id="1076179"/>
    <lineage>
        <taxon>unclassified sequences</taxon>
        <taxon>metagenomes</taxon>
        <taxon>ecological metagenomes</taxon>
    </lineage>
</organism>
<evidence type="ECO:0000259" key="4">
    <source>
        <dbReference type="Pfam" id="PF00456"/>
    </source>
</evidence>
<dbReference type="InterPro" id="IPR029061">
    <property type="entry name" value="THDP-binding"/>
</dbReference>
<comment type="cofactor">
    <cofactor evidence="1">
        <name>thiamine diphosphate</name>
        <dbReference type="ChEBI" id="CHEBI:58937"/>
    </cofactor>
</comment>
<gene>
    <name evidence="5" type="primary">cbbT_25</name>
    <name evidence="5" type="ORF">SDC9_195175</name>
</gene>
<dbReference type="AlphaFoldDB" id="A0A645I9U0"/>
<reference evidence="5" key="1">
    <citation type="submission" date="2019-08" db="EMBL/GenBank/DDBJ databases">
        <authorList>
            <person name="Kucharzyk K."/>
            <person name="Murdoch R.W."/>
            <person name="Higgins S."/>
            <person name="Loffler F."/>
        </authorList>
    </citation>
    <scope>NUCLEOTIDE SEQUENCE</scope>
</reference>
<feature type="domain" description="Transketolase N-terminal" evidence="4">
    <location>
        <begin position="9"/>
        <end position="137"/>
    </location>
</feature>
<keyword evidence="5" id="KW-0808">Transferase</keyword>
<dbReference type="PANTHER" id="PTHR47514">
    <property type="entry name" value="TRANSKETOLASE N-TERMINAL SECTION-RELATED"/>
    <property type="match status" value="1"/>
</dbReference>
<name>A0A645I9U0_9ZZZZ</name>
<sequence>MAAKYLGKDYRVFAIIGDGESQEGLIWEVAMSAVQFKLDNFTLILDHNGLQIDGSNEEIMGVGNMCDKFAAFGWDVTRLEDGHDIAAITAALEKKVTGRPKFICCETIKGHGISFMENNFMWHGKTIDEATYKAAMKELEEAVNG</sequence>
<dbReference type="InterPro" id="IPR005474">
    <property type="entry name" value="Transketolase_N"/>
</dbReference>
<keyword evidence="3" id="KW-0786">Thiamine pyrophosphate</keyword>
<dbReference type="PANTHER" id="PTHR47514:SF1">
    <property type="entry name" value="TRANSKETOLASE N-TERMINAL SECTION-RELATED"/>
    <property type="match status" value="1"/>
</dbReference>
<dbReference type="EC" id="2.2.1.1" evidence="5"/>
<evidence type="ECO:0000256" key="2">
    <source>
        <dbReference type="ARBA" id="ARBA00007131"/>
    </source>
</evidence>
<protein>
    <submittedName>
        <fullName evidence="5">Transketolase 2</fullName>
        <ecNumber evidence="5">2.2.1.1</ecNumber>
    </submittedName>
</protein>
<dbReference type="Gene3D" id="3.40.50.970">
    <property type="match status" value="1"/>
</dbReference>
<comment type="similarity">
    <text evidence="2">Belongs to the transketolase family.</text>
</comment>
<dbReference type="EMBL" id="VSSQ01109177">
    <property type="protein sequence ID" value="MPN47572.1"/>
    <property type="molecule type" value="Genomic_DNA"/>
</dbReference>
<accession>A0A645I9U0</accession>
<comment type="caution">
    <text evidence="5">The sequence shown here is derived from an EMBL/GenBank/DDBJ whole genome shotgun (WGS) entry which is preliminary data.</text>
</comment>
<evidence type="ECO:0000313" key="5">
    <source>
        <dbReference type="EMBL" id="MPN47572.1"/>
    </source>
</evidence>
<proteinExistence type="inferred from homology"/>